<feature type="compositionally biased region" description="Polar residues" evidence="1">
    <location>
        <begin position="352"/>
        <end position="366"/>
    </location>
</feature>
<feature type="compositionally biased region" description="Polar residues" evidence="1">
    <location>
        <begin position="88"/>
        <end position="101"/>
    </location>
</feature>
<accession>A0A7R8X019</accession>
<feature type="compositionally biased region" description="Basic and acidic residues" evidence="1">
    <location>
        <begin position="369"/>
        <end position="400"/>
    </location>
</feature>
<feature type="compositionally biased region" description="Basic and acidic residues" evidence="1">
    <location>
        <begin position="35"/>
        <end position="56"/>
    </location>
</feature>
<feature type="compositionally biased region" description="Polar residues" evidence="1">
    <location>
        <begin position="228"/>
        <end position="243"/>
    </location>
</feature>
<sequence>MRGSTNRRGAVEEALPATPQGTPGSSATKKRRGREGKAHECIPVSESKKRGERPIAKADGGSSSQPSEAGEVISALISTNELVMLESQHISQPASTVGTRSSRGKRGRVNASAATEIAEAGSSQAKRRNQKRAADVSESPVADVEQSKTSTIPEFTPVSEPVERVRTRGKADCAIVAESSDVGQEASALIISRKPHRRPHRMVSADTPLAAPSQEKTRTRGERGHLKTSGTEETAEAGSSQGRSTRRKKIIDLSEKHEKKIVGSQVTEISETTPVSELPKRGGRTGRKAADLVIVESSETVERALEFLKNKRPLHFQLVDTPLATPSQDTSEQERGRTTVSDAGDDEEPLSTGKQQSCIDQTTSAFPENRIEYTEASQTRKGERAPRKVEREAAGDKGDNDVFPTRNSTRKKATCSTPKAHKGRITRVCRAGQVAEEGKSSPQQQGKAVTRRGREMKAVEKP</sequence>
<gene>
    <name evidence="2" type="ORF">DSTB1V02_LOCUS1217</name>
</gene>
<reference evidence="2" key="1">
    <citation type="submission" date="2020-11" db="EMBL/GenBank/DDBJ databases">
        <authorList>
            <person name="Tran Van P."/>
        </authorList>
    </citation>
    <scope>NUCLEOTIDE SEQUENCE</scope>
</reference>
<name>A0A7R8X019_9CRUS</name>
<feature type="compositionally biased region" description="Basic and acidic residues" evidence="1">
    <location>
        <begin position="215"/>
        <end position="225"/>
    </location>
</feature>
<feature type="region of interest" description="Disordered" evidence="1">
    <location>
        <begin position="190"/>
        <end position="289"/>
    </location>
</feature>
<feature type="compositionally biased region" description="Polar residues" evidence="1">
    <location>
        <begin position="264"/>
        <end position="275"/>
    </location>
</feature>
<evidence type="ECO:0000256" key="1">
    <source>
        <dbReference type="SAM" id="MobiDB-lite"/>
    </source>
</evidence>
<feature type="compositionally biased region" description="Basic and acidic residues" evidence="1">
    <location>
        <begin position="452"/>
        <end position="462"/>
    </location>
</feature>
<feature type="compositionally biased region" description="Basic residues" evidence="1">
    <location>
        <begin position="408"/>
        <end position="427"/>
    </location>
</feature>
<dbReference type="EMBL" id="CAJPEV010000110">
    <property type="protein sequence ID" value="CAG0880730.1"/>
    <property type="molecule type" value="Genomic_DNA"/>
</dbReference>
<evidence type="ECO:0000313" key="2">
    <source>
        <dbReference type="EMBL" id="CAD7241217.1"/>
    </source>
</evidence>
<keyword evidence="3" id="KW-1185">Reference proteome</keyword>
<organism evidence="2">
    <name type="scientific">Darwinula stevensoni</name>
    <dbReference type="NCBI Taxonomy" id="69355"/>
    <lineage>
        <taxon>Eukaryota</taxon>
        <taxon>Metazoa</taxon>
        <taxon>Ecdysozoa</taxon>
        <taxon>Arthropoda</taxon>
        <taxon>Crustacea</taxon>
        <taxon>Oligostraca</taxon>
        <taxon>Ostracoda</taxon>
        <taxon>Podocopa</taxon>
        <taxon>Podocopida</taxon>
        <taxon>Darwinulocopina</taxon>
        <taxon>Darwinuloidea</taxon>
        <taxon>Darwinulidae</taxon>
        <taxon>Darwinula</taxon>
    </lineage>
</organism>
<feature type="region of interest" description="Disordered" evidence="1">
    <location>
        <begin position="1"/>
        <end position="72"/>
    </location>
</feature>
<feature type="region of interest" description="Disordered" evidence="1">
    <location>
        <begin position="322"/>
        <end position="462"/>
    </location>
</feature>
<dbReference type="Proteomes" id="UP000677054">
    <property type="component" value="Unassembled WGS sequence"/>
</dbReference>
<proteinExistence type="predicted"/>
<dbReference type="AlphaFoldDB" id="A0A7R8X019"/>
<feature type="compositionally biased region" description="Basic and acidic residues" evidence="1">
    <location>
        <begin position="250"/>
        <end position="261"/>
    </location>
</feature>
<dbReference type="EMBL" id="LR899627">
    <property type="protein sequence ID" value="CAD7241217.1"/>
    <property type="molecule type" value="Genomic_DNA"/>
</dbReference>
<evidence type="ECO:0000313" key="3">
    <source>
        <dbReference type="Proteomes" id="UP000677054"/>
    </source>
</evidence>
<protein>
    <submittedName>
        <fullName evidence="2">Uncharacterized protein</fullName>
    </submittedName>
</protein>
<feature type="region of interest" description="Disordered" evidence="1">
    <location>
        <begin position="87"/>
        <end position="167"/>
    </location>
</feature>